<evidence type="ECO:0000256" key="6">
    <source>
        <dbReference type="ARBA" id="ARBA00022806"/>
    </source>
</evidence>
<keyword evidence="15" id="KW-1185">Reference proteome</keyword>
<feature type="domain" description="Helicase C-terminal" evidence="13">
    <location>
        <begin position="1001"/>
        <end position="1162"/>
    </location>
</feature>
<keyword evidence="7" id="KW-0862">Zinc</keyword>
<dbReference type="GO" id="GO:0008270">
    <property type="term" value="F:zinc ion binding"/>
    <property type="evidence" value="ECO:0007669"/>
    <property type="project" value="UniProtKB-KW"/>
</dbReference>
<dbReference type="InterPro" id="IPR001650">
    <property type="entry name" value="Helicase_C-like"/>
</dbReference>
<feature type="region of interest" description="Disordered" evidence="10">
    <location>
        <begin position="58"/>
        <end position="129"/>
    </location>
</feature>
<dbReference type="PROSITE" id="PS00518">
    <property type="entry name" value="ZF_RING_1"/>
    <property type="match status" value="1"/>
</dbReference>
<evidence type="ECO:0000256" key="1">
    <source>
        <dbReference type="ARBA" id="ARBA00007025"/>
    </source>
</evidence>
<evidence type="ECO:0000256" key="4">
    <source>
        <dbReference type="ARBA" id="ARBA00022771"/>
    </source>
</evidence>
<keyword evidence="6" id="KW-0347">Helicase</keyword>
<dbReference type="SMART" id="SM00184">
    <property type="entry name" value="RING"/>
    <property type="match status" value="1"/>
</dbReference>
<feature type="compositionally biased region" description="Polar residues" evidence="10">
    <location>
        <begin position="331"/>
        <end position="344"/>
    </location>
</feature>
<dbReference type="InterPro" id="IPR038718">
    <property type="entry name" value="SNF2-like_sf"/>
</dbReference>
<keyword evidence="8" id="KW-0067">ATP-binding</keyword>
<evidence type="ECO:0000313" key="15">
    <source>
        <dbReference type="Proteomes" id="UP001174694"/>
    </source>
</evidence>
<dbReference type="InterPro" id="IPR027417">
    <property type="entry name" value="P-loop_NTPase"/>
</dbReference>
<evidence type="ECO:0000256" key="9">
    <source>
        <dbReference type="PROSITE-ProRule" id="PRU00175"/>
    </source>
</evidence>
<gene>
    <name evidence="14" type="ORF">NKR23_g3455</name>
</gene>
<dbReference type="InterPro" id="IPR017907">
    <property type="entry name" value="Znf_RING_CS"/>
</dbReference>
<dbReference type="Gene3D" id="3.40.50.10810">
    <property type="entry name" value="Tandem AAA-ATPase domain"/>
    <property type="match status" value="1"/>
</dbReference>
<dbReference type="CDD" id="cd18008">
    <property type="entry name" value="DEXDc_SHPRH-like"/>
    <property type="match status" value="1"/>
</dbReference>
<evidence type="ECO:0000259" key="13">
    <source>
        <dbReference type="PROSITE" id="PS51194"/>
    </source>
</evidence>
<dbReference type="PROSITE" id="PS50089">
    <property type="entry name" value="ZF_RING_2"/>
    <property type="match status" value="1"/>
</dbReference>
<feature type="compositionally biased region" description="Basic residues" evidence="10">
    <location>
        <begin position="229"/>
        <end position="239"/>
    </location>
</feature>
<dbReference type="GO" id="GO:0016787">
    <property type="term" value="F:hydrolase activity"/>
    <property type="evidence" value="ECO:0007669"/>
    <property type="project" value="UniProtKB-KW"/>
</dbReference>
<dbReference type="GO" id="GO:0008094">
    <property type="term" value="F:ATP-dependent activity, acting on DNA"/>
    <property type="evidence" value="ECO:0007669"/>
    <property type="project" value="TreeGrafter"/>
</dbReference>
<dbReference type="SUPFAM" id="SSF52540">
    <property type="entry name" value="P-loop containing nucleoside triphosphate hydrolases"/>
    <property type="match status" value="2"/>
</dbReference>
<reference evidence="14" key="1">
    <citation type="submission" date="2022-07" db="EMBL/GenBank/DDBJ databases">
        <title>Fungi with potential for degradation of polypropylene.</title>
        <authorList>
            <person name="Gostincar C."/>
        </authorList>
    </citation>
    <scope>NUCLEOTIDE SEQUENCE</scope>
    <source>
        <strain evidence="14">EXF-13308</strain>
    </source>
</reference>
<dbReference type="SUPFAM" id="SSF57850">
    <property type="entry name" value="RING/U-box"/>
    <property type="match status" value="1"/>
</dbReference>
<dbReference type="CDD" id="cd18793">
    <property type="entry name" value="SF2_C_SNF"/>
    <property type="match status" value="1"/>
</dbReference>
<keyword evidence="4 9" id="KW-0863">Zinc-finger</keyword>
<feature type="compositionally biased region" description="Basic and acidic residues" evidence="10">
    <location>
        <begin position="115"/>
        <end position="124"/>
    </location>
</feature>
<evidence type="ECO:0000256" key="2">
    <source>
        <dbReference type="ARBA" id="ARBA00022723"/>
    </source>
</evidence>
<feature type="region of interest" description="Disordered" evidence="10">
    <location>
        <begin position="142"/>
        <end position="261"/>
    </location>
</feature>
<feature type="compositionally biased region" description="Basic and acidic residues" evidence="10">
    <location>
        <begin position="962"/>
        <end position="973"/>
    </location>
</feature>
<dbReference type="InterPro" id="IPR001841">
    <property type="entry name" value="Znf_RING"/>
</dbReference>
<comment type="similarity">
    <text evidence="1">Belongs to the SNF2/RAD54 helicase family.</text>
</comment>
<feature type="compositionally biased region" description="Acidic residues" evidence="10">
    <location>
        <begin position="217"/>
        <end position="226"/>
    </location>
</feature>
<dbReference type="InterPro" id="IPR013083">
    <property type="entry name" value="Znf_RING/FYVE/PHD"/>
</dbReference>
<proteinExistence type="inferred from homology"/>
<dbReference type="GO" id="GO:0005524">
    <property type="term" value="F:ATP binding"/>
    <property type="evidence" value="ECO:0007669"/>
    <property type="project" value="UniProtKB-KW"/>
</dbReference>
<dbReference type="EMBL" id="JANBVO010000007">
    <property type="protein sequence ID" value="KAJ9150822.1"/>
    <property type="molecule type" value="Genomic_DNA"/>
</dbReference>
<dbReference type="Pfam" id="PF00097">
    <property type="entry name" value="zf-C3HC4"/>
    <property type="match status" value="1"/>
</dbReference>
<dbReference type="Proteomes" id="UP001174694">
    <property type="component" value="Unassembled WGS sequence"/>
</dbReference>
<evidence type="ECO:0000256" key="10">
    <source>
        <dbReference type="SAM" id="MobiDB-lite"/>
    </source>
</evidence>
<evidence type="ECO:0000256" key="8">
    <source>
        <dbReference type="ARBA" id="ARBA00022840"/>
    </source>
</evidence>
<dbReference type="GO" id="GO:0005634">
    <property type="term" value="C:nucleus"/>
    <property type="evidence" value="ECO:0007669"/>
    <property type="project" value="TreeGrafter"/>
</dbReference>
<dbReference type="InterPro" id="IPR000330">
    <property type="entry name" value="SNF2_N"/>
</dbReference>
<evidence type="ECO:0000256" key="5">
    <source>
        <dbReference type="ARBA" id="ARBA00022801"/>
    </source>
</evidence>
<organism evidence="14 15">
    <name type="scientific">Pleurostoma richardsiae</name>
    <dbReference type="NCBI Taxonomy" id="41990"/>
    <lineage>
        <taxon>Eukaryota</taxon>
        <taxon>Fungi</taxon>
        <taxon>Dikarya</taxon>
        <taxon>Ascomycota</taxon>
        <taxon>Pezizomycotina</taxon>
        <taxon>Sordariomycetes</taxon>
        <taxon>Sordariomycetidae</taxon>
        <taxon>Calosphaeriales</taxon>
        <taxon>Pleurostomataceae</taxon>
        <taxon>Pleurostoma</taxon>
    </lineage>
</organism>
<feature type="compositionally biased region" description="Basic and acidic residues" evidence="10">
    <location>
        <begin position="84"/>
        <end position="105"/>
    </location>
</feature>
<dbReference type="Gene3D" id="3.40.50.300">
    <property type="entry name" value="P-loop containing nucleotide triphosphate hydrolases"/>
    <property type="match status" value="1"/>
</dbReference>
<feature type="region of interest" description="Disordered" evidence="10">
    <location>
        <begin position="288"/>
        <end position="431"/>
    </location>
</feature>
<feature type="compositionally biased region" description="Basic and acidic residues" evidence="10">
    <location>
        <begin position="1236"/>
        <end position="1256"/>
    </location>
</feature>
<dbReference type="Gene3D" id="3.30.40.10">
    <property type="entry name" value="Zinc/RING finger domain, C3HC4 (zinc finger)"/>
    <property type="match status" value="1"/>
</dbReference>
<dbReference type="PANTHER" id="PTHR45626">
    <property type="entry name" value="TRANSCRIPTION TERMINATION FACTOR 2-RELATED"/>
    <property type="match status" value="1"/>
</dbReference>
<dbReference type="InterPro" id="IPR014001">
    <property type="entry name" value="Helicase_ATP-bd"/>
</dbReference>
<dbReference type="Pfam" id="PF00271">
    <property type="entry name" value="Helicase_C"/>
    <property type="match status" value="1"/>
</dbReference>
<comment type="caution">
    <text evidence="14">The sequence shown here is derived from an EMBL/GenBank/DDBJ whole genome shotgun (WGS) entry which is preliminary data.</text>
</comment>
<evidence type="ECO:0000256" key="7">
    <source>
        <dbReference type="ARBA" id="ARBA00022833"/>
    </source>
</evidence>
<keyword evidence="5" id="KW-0378">Hydrolase</keyword>
<dbReference type="SMART" id="SM00487">
    <property type="entry name" value="DEXDc"/>
    <property type="match status" value="1"/>
</dbReference>
<feature type="compositionally biased region" description="Basic and acidic residues" evidence="10">
    <location>
        <begin position="142"/>
        <end position="166"/>
    </location>
</feature>
<evidence type="ECO:0000259" key="11">
    <source>
        <dbReference type="PROSITE" id="PS50089"/>
    </source>
</evidence>
<sequence>MDLILVLSDSEQEDSDKSADNGETPSQVKVQVKEDHSGNAGDIPLNDAPALQALELDQPLEEGNPAAEAEVEAHVDSPSSQDAFSEHWPESPPRHPSDESDRESSEGLFVDSDNDDIRNEHQDDYIDADMEMIDLIDIPAEIRSRWEEQRIHPEPSRRAWPKKEQDDSAVSGQLPAFSGEAPWVAVNGGGRNNTRPVYDEGRDPSSEGSSDFNPTASEEDDSDDEVAAPRRRSRKRNKGKGKEKDVTLEVAPYEPPPEVSDPRVAHTAYIMEVNMLESLRLQKQTLERMAAQNGSSSRQPHELQAIEDQIQDMQLSLATREAVDDFDDYPTDTNPSSSTVSNGGNADASPSYVSARFTPAGRPPRRKPARNPQEFWHRNRHKHDKLIHELSAPGHKRKSAEDDEEAREGDEGRRRKRRKTAANSGDDPQGLERLNLILDGHDPIAARAAMEQDEQPGATAGNSRESLRQQVLRVWEDDPGVHRDLRILGEAAKSFGLRRCMRVNSDWLWKLEGMASPLYNHQVVGVSWMLGRELAPRGPKGGILGDEMGLGKTVEMLACMTANPRTAEEKEAGTGGTLIIVPASVLSQWTSEIARHSKFKPPLHYKKALNQLIPLEVWQDWEIVIATYRDVARAFPSDRLIRKMIADDPSGESWRTEFHAHLGGLFKIKWHRVVLDEAHAIKTVSTQTSQACCRISARYRWAITGTPIHNSVLELFPYLDFLRDTYNQDFKEFKKQFEEPNADYKPLNKIVSEIMIRRRTAGWFMGRHLVEAPEPYPTNDTWITQSAEEEVFYRHLEDCFRRVINRRRSDGTYTISYIGLFAYITYLRQLTAHVFVGENHMRRHYTQGDIEFIKEELGAVEAGSILIDHVERLFEELNKPDEAAPEVADNDSDDEEDICQICSEIAKEQLTSPCGHAFCTECYESALATSRHRGDEQYKCPTCDAVVPQFEQDAASRRRRDRNPERRQRGDDYNGWRLSTMPSFFLREYLLKPEKVLPHSTKTEAVMNIVREWRASNPDDKIIIFTQWRLLGKMLGMMLEAEEIEFVYLFGNMGQGPRDKSIDTFRDNPNVPVMVSSLQTGGQGLNLTSANRVILVDLWWNRAMEQQAFSRVDRIGQTKRCHSVRVIMRDTIDGRLYKMQKRKEVTVRRALGEPRPGAGDLSVEEMVQLFGRVDEQGEVRRDYEDGGGGLTAEGIEGEQPPAAAEEEEEEAAEEAVEEPVDMEESGSADAAGAAGRGEESAPRDLTPRGSAEVKSEDQDDPMPDQQNQNEANNSDPGTGPEGPVLIVIDDDDD</sequence>
<dbReference type="PROSITE" id="PS51194">
    <property type="entry name" value="HELICASE_CTER"/>
    <property type="match status" value="1"/>
</dbReference>
<dbReference type="PROSITE" id="PS51192">
    <property type="entry name" value="HELICASE_ATP_BIND_1"/>
    <property type="match status" value="1"/>
</dbReference>
<feature type="compositionally biased region" description="Polar residues" evidence="10">
    <location>
        <begin position="206"/>
        <end position="216"/>
    </location>
</feature>
<protein>
    <submittedName>
        <fullName evidence="14">Uncharacterized protein</fullName>
    </submittedName>
</protein>
<feature type="domain" description="Helicase ATP-binding" evidence="12">
    <location>
        <begin position="533"/>
        <end position="725"/>
    </location>
</feature>
<feature type="region of interest" description="Disordered" evidence="10">
    <location>
        <begin position="953"/>
        <end position="973"/>
    </location>
</feature>
<feature type="compositionally biased region" description="Acidic residues" evidence="10">
    <location>
        <begin position="1204"/>
        <end position="1226"/>
    </location>
</feature>
<evidence type="ECO:0000313" key="14">
    <source>
        <dbReference type="EMBL" id="KAJ9150822.1"/>
    </source>
</evidence>
<name>A0AA38RLA4_9PEZI</name>
<evidence type="ECO:0000259" key="12">
    <source>
        <dbReference type="PROSITE" id="PS51192"/>
    </source>
</evidence>
<keyword evidence="3" id="KW-0547">Nucleotide-binding</keyword>
<dbReference type="PANTHER" id="PTHR45626:SF17">
    <property type="entry name" value="HELICASE-LIKE TRANSCRIPTION FACTOR"/>
    <property type="match status" value="1"/>
</dbReference>
<keyword evidence="2" id="KW-0479">Metal-binding</keyword>
<dbReference type="Pfam" id="PF00176">
    <property type="entry name" value="SNF2-rel_dom"/>
    <property type="match status" value="1"/>
</dbReference>
<accession>A0AA38RLA4</accession>
<feature type="domain" description="RING-type" evidence="11">
    <location>
        <begin position="899"/>
        <end position="944"/>
    </location>
</feature>
<dbReference type="InterPro" id="IPR049730">
    <property type="entry name" value="SNF2/RAD54-like_C"/>
</dbReference>
<evidence type="ECO:0000256" key="3">
    <source>
        <dbReference type="ARBA" id="ARBA00022741"/>
    </source>
</evidence>
<feature type="region of interest" description="Disordered" evidence="10">
    <location>
        <begin position="1"/>
        <end position="27"/>
    </location>
</feature>
<dbReference type="InterPro" id="IPR050628">
    <property type="entry name" value="SNF2_RAD54_helicase_TF"/>
</dbReference>
<feature type="compositionally biased region" description="Low complexity" evidence="10">
    <location>
        <begin position="1192"/>
        <end position="1203"/>
    </location>
</feature>
<feature type="region of interest" description="Disordered" evidence="10">
    <location>
        <begin position="1176"/>
        <end position="1293"/>
    </location>
</feature>
<dbReference type="GO" id="GO:0006281">
    <property type="term" value="P:DNA repair"/>
    <property type="evidence" value="ECO:0007669"/>
    <property type="project" value="TreeGrafter"/>
</dbReference>
<dbReference type="GO" id="GO:0004386">
    <property type="term" value="F:helicase activity"/>
    <property type="evidence" value="ECO:0007669"/>
    <property type="project" value="UniProtKB-KW"/>
</dbReference>
<dbReference type="SMART" id="SM00490">
    <property type="entry name" value="HELICc"/>
    <property type="match status" value="1"/>
</dbReference>
<dbReference type="InterPro" id="IPR018957">
    <property type="entry name" value="Znf_C3HC4_RING-type"/>
</dbReference>